<evidence type="ECO:0000313" key="4">
    <source>
        <dbReference type="Proteomes" id="UP001285263"/>
    </source>
</evidence>
<dbReference type="Gene3D" id="3.10.100.10">
    <property type="entry name" value="Mannose-Binding Protein A, subunit A"/>
    <property type="match status" value="1"/>
</dbReference>
<dbReference type="SUPFAM" id="SSF56436">
    <property type="entry name" value="C-type lectin-like"/>
    <property type="match status" value="1"/>
</dbReference>
<gene>
    <name evidence="3" type="ORF">SNE35_25270</name>
</gene>
<keyword evidence="1" id="KW-0732">Signal</keyword>
<dbReference type="InterPro" id="IPR016186">
    <property type="entry name" value="C-type_lectin-like/link_sf"/>
</dbReference>
<feature type="signal peptide" evidence="1">
    <location>
        <begin position="1"/>
        <end position="20"/>
    </location>
</feature>
<dbReference type="RefSeq" id="WP_320425807.1">
    <property type="nucleotide sequence ID" value="NZ_JAXCLA010000009.1"/>
</dbReference>
<dbReference type="Pfam" id="PF07589">
    <property type="entry name" value="PEP-CTERM"/>
    <property type="match status" value="1"/>
</dbReference>
<dbReference type="NCBIfam" id="TIGR02595">
    <property type="entry name" value="PEP_CTERM"/>
    <property type="match status" value="1"/>
</dbReference>
<protein>
    <submittedName>
        <fullName evidence="3">PEP-CTERM sorting domain-containing protein</fullName>
    </submittedName>
</protein>
<feature type="chain" id="PRO_5046905359" evidence="1">
    <location>
        <begin position="21"/>
        <end position="229"/>
    </location>
</feature>
<dbReference type="Proteomes" id="UP001285263">
    <property type="component" value="Unassembled WGS sequence"/>
</dbReference>
<evidence type="ECO:0000313" key="3">
    <source>
        <dbReference type="EMBL" id="MDY0747838.1"/>
    </source>
</evidence>
<dbReference type="InterPro" id="IPR016187">
    <property type="entry name" value="CTDL_fold"/>
</dbReference>
<name>A0ABU5DNH8_9BURK</name>
<organism evidence="3 4">
    <name type="scientific">Roseateles agri</name>
    <dbReference type="NCBI Taxonomy" id="3098619"/>
    <lineage>
        <taxon>Bacteria</taxon>
        <taxon>Pseudomonadati</taxon>
        <taxon>Pseudomonadota</taxon>
        <taxon>Betaproteobacteria</taxon>
        <taxon>Burkholderiales</taxon>
        <taxon>Sphaerotilaceae</taxon>
        <taxon>Roseateles</taxon>
    </lineage>
</organism>
<dbReference type="InterPro" id="IPR013424">
    <property type="entry name" value="Ice-binding_C"/>
</dbReference>
<reference evidence="3 4" key="1">
    <citation type="submission" date="2023-11" db="EMBL/GenBank/DDBJ databases">
        <title>Paucibacter sp. nov., isolated from fresh soil in Korea.</title>
        <authorList>
            <person name="Le N.T.T."/>
        </authorList>
    </citation>
    <scope>NUCLEOTIDE SEQUENCE [LARGE SCALE GENOMIC DNA]</scope>
    <source>
        <strain evidence="3 4">R3-3</strain>
    </source>
</reference>
<comment type="caution">
    <text evidence="3">The sequence shown here is derived from an EMBL/GenBank/DDBJ whole genome shotgun (WGS) entry which is preliminary data.</text>
</comment>
<feature type="domain" description="C-type lectin" evidence="2">
    <location>
        <begin position="62"/>
        <end position="170"/>
    </location>
</feature>
<dbReference type="EMBL" id="JAXCLA010000009">
    <property type="protein sequence ID" value="MDY0747838.1"/>
    <property type="molecule type" value="Genomic_DNA"/>
</dbReference>
<sequence length="229" mass="24062">MTTKLAITALLALAATGADAATSITLPTGYTAAYGAVYNAATDTSYVAIAPSSGPATEADAWNTINAIASAGGPQGWMVTIYSAQENSAIVDGFASRGLDLWGYRIGAVRGDTRDANGAVIPDYSGPWYWNGNANELMGYSNWAPGQPDNFSPFANQYVSRFVDNGQWDDTSDDLGDYDAVNHRYFHAGFVAEFAGNVTVSAVPEPGSWALMLAGIAGLGAIARRRQAR</sequence>
<dbReference type="InterPro" id="IPR001304">
    <property type="entry name" value="C-type_lectin-like"/>
</dbReference>
<evidence type="ECO:0000259" key="2">
    <source>
        <dbReference type="PROSITE" id="PS50041"/>
    </source>
</evidence>
<dbReference type="PROSITE" id="PS50041">
    <property type="entry name" value="C_TYPE_LECTIN_2"/>
    <property type="match status" value="1"/>
</dbReference>
<keyword evidence="4" id="KW-1185">Reference proteome</keyword>
<evidence type="ECO:0000256" key="1">
    <source>
        <dbReference type="SAM" id="SignalP"/>
    </source>
</evidence>
<proteinExistence type="predicted"/>
<accession>A0ABU5DNH8</accession>